<name>A0A811BPQ2_9VIRU</name>
<proteinExistence type="predicted"/>
<evidence type="ECO:0000313" key="2">
    <source>
        <dbReference type="Proteomes" id="UP001253637"/>
    </source>
</evidence>
<dbReference type="PROSITE" id="PS51257">
    <property type="entry name" value="PROKAR_LIPOPROTEIN"/>
    <property type="match status" value="1"/>
</dbReference>
<dbReference type="Proteomes" id="UP001253637">
    <property type="component" value="Segment"/>
</dbReference>
<dbReference type="EMBL" id="LC625835">
    <property type="protein sequence ID" value="BCU03868.1"/>
    <property type="molecule type" value="Genomic_DNA"/>
</dbReference>
<reference evidence="1" key="1">
    <citation type="submission" date="2021-04" db="EMBL/GenBank/DDBJ databases">
        <title>Draft Genome Sequence of Pandoravirus japonicus, Isolated from the Sabaishi River of Niigata, Japan.</title>
        <authorList>
            <person name="Hosokawa N."/>
            <person name="Takahashi H."/>
            <person name="Aoki K."/>
            <person name="Takemura M."/>
        </authorList>
    </citation>
    <scope>NUCLEOTIDE SEQUENCE</scope>
</reference>
<sequence length="228" mass="24015">MRAAHPPSAMRRATAGAVVVALMTMACVSLASATYEPSGSPVLSIGDTFAIYSAYHQSFCYWKGLDSQMIYDWENIKCNVGTNDLAQASRFLMAAPYARQICGRIPMSPYNISVSFAARRLMCGQPDRAYACNIRYVAGAGSLINCGINDGNDPVRSSYLLANTAVPPSGADGWLHGGETPVSITSVFTGAKCGVDSNLGKILCPGPGPAAASVFYLIPVDPAPTNEC</sequence>
<organism evidence="1 2">
    <name type="scientific">Pandoravirus japonicus</name>
    <dbReference type="NCBI Taxonomy" id="2823154"/>
    <lineage>
        <taxon>Viruses</taxon>
        <taxon>Pandoravirus</taxon>
    </lineage>
</organism>
<protein>
    <submittedName>
        <fullName evidence="1">Uncharacterized protein</fullName>
    </submittedName>
</protein>
<evidence type="ECO:0000313" key="1">
    <source>
        <dbReference type="EMBL" id="BCU03868.1"/>
    </source>
</evidence>
<accession>A0A811BPQ2</accession>